<evidence type="ECO:0000256" key="1">
    <source>
        <dbReference type="SAM" id="MobiDB-lite"/>
    </source>
</evidence>
<reference evidence="3" key="1">
    <citation type="journal article" date="2020" name="Nature">
        <title>Giant virus diversity and host interactions through global metagenomics.</title>
        <authorList>
            <person name="Schulz F."/>
            <person name="Roux S."/>
            <person name="Paez-Espino D."/>
            <person name="Jungbluth S."/>
            <person name="Walsh D.A."/>
            <person name="Denef V.J."/>
            <person name="McMahon K.D."/>
            <person name="Konstantinidis K.T."/>
            <person name="Eloe-Fadrosh E.A."/>
            <person name="Kyrpides N.C."/>
            <person name="Woyke T."/>
        </authorList>
    </citation>
    <scope>NUCLEOTIDE SEQUENCE</scope>
    <source>
        <strain evidence="3">GVMAG-M-3300009161-52</strain>
    </source>
</reference>
<evidence type="ECO:0000313" key="3">
    <source>
        <dbReference type="EMBL" id="QHT33967.1"/>
    </source>
</evidence>
<protein>
    <recommendedName>
        <fullName evidence="2">NET domain-containing protein</fullName>
    </recommendedName>
</protein>
<name>A0A6C0EXX5_9ZZZZ</name>
<feature type="region of interest" description="Disordered" evidence="1">
    <location>
        <begin position="67"/>
        <end position="106"/>
    </location>
</feature>
<organism evidence="3">
    <name type="scientific">viral metagenome</name>
    <dbReference type="NCBI Taxonomy" id="1070528"/>
    <lineage>
        <taxon>unclassified sequences</taxon>
        <taxon>metagenomes</taxon>
        <taxon>organismal metagenomes</taxon>
    </lineage>
</organism>
<feature type="domain" description="NET" evidence="2">
    <location>
        <begin position="120"/>
        <end position="174"/>
    </location>
</feature>
<proteinExistence type="predicted"/>
<dbReference type="Pfam" id="PF17035">
    <property type="entry name" value="BET"/>
    <property type="match status" value="1"/>
</dbReference>
<feature type="compositionally biased region" description="Low complexity" evidence="1">
    <location>
        <begin position="67"/>
        <end position="104"/>
    </location>
</feature>
<evidence type="ECO:0000259" key="2">
    <source>
        <dbReference type="Pfam" id="PF17035"/>
    </source>
</evidence>
<dbReference type="Gene3D" id="1.20.1270.220">
    <property type="match status" value="1"/>
</dbReference>
<dbReference type="InterPro" id="IPR038336">
    <property type="entry name" value="NET_sf"/>
</dbReference>
<accession>A0A6C0EXX5</accession>
<dbReference type="AlphaFoldDB" id="A0A6C0EXX5"/>
<dbReference type="EMBL" id="MN738981">
    <property type="protein sequence ID" value="QHT33967.1"/>
    <property type="molecule type" value="Genomic_DNA"/>
</dbReference>
<dbReference type="InterPro" id="IPR027353">
    <property type="entry name" value="NET_dom"/>
</dbReference>
<sequence length="201" mass="22529">MPPISKKKNILSQITVNQIVSPLDNNTASLGSSYTSGIPELAEEPKDLLVKDNFFSSIIELPPLYQSNSQTNSQSNIHSHSNINSNTQSGTSSRSSSPPSSPKTLQNKKLNKGLIILSNTEIKNKIEQLSEHELTEIFKIIKNNNEKYSTNKNGIFINLSTLKKCSIQEISNFISFCETNNKIIDQDEQTRDIYRDIILEN</sequence>